<dbReference type="Gene3D" id="2.60.120.380">
    <property type="match status" value="1"/>
</dbReference>
<feature type="non-terminal residue" evidence="2">
    <location>
        <position position="1"/>
    </location>
</feature>
<organism evidence="2 3">
    <name type="scientific">Aerophobetes bacterium</name>
    <dbReference type="NCBI Taxonomy" id="2030807"/>
    <lineage>
        <taxon>Bacteria</taxon>
        <taxon>Candidatus Aerophobota</taxon>
    </lineage>
</organism>
<dbReference type="CDD" id="cd12797">
    <property type="entry name" value="M23_peptidase"/>
    <property type="match status" value="1"/>
</dbReference>
<dbReference type="SUPFAM" id="SSF51261">
    <property type="entry name" value="Duplicated hybrid motif"/>
    <property type="match status" value="1"/>
</dbReference>
<dbReference type="EMBL" id="SOIZ01000034">
    <property type="protein sequence ID" value="TET64739.1"/>
    <property type="molecule type" value="Genomic_DNA"/>
</dbReference>
<dbReference type="PROSITE" id="PS50234">
    <property type="entry name" value="VWFA"/>
    <property type="match status" value="1"/>
</dbReference>
<dbReference type="SMART" id="SM00327">
    <property type="entry name" value="VWA"/>
    <property type="match status" value="1"/>
</dbReference>
<name>A0A523WDA6_UNCAE</name>
<dbReference type="InterPro" id="IPR036465">
    <property type="entry name" value="vWFA_dom_sf"/>
</dbReference>
<dbReference type="Proteomes" id="UP000319130">
    <property type="component" value="Unassembled WGS sequence"/>
</dbReference>
<dbReference type="SUPFAM" id="SSF53300">
    <property type="entry name" value="vWA-like"/>
    <property type="match status" value="1"/>
</dbReference>
<evidence type="ECO:0000313" key="2">
    <source>
        <dbReference type="EMBL" id="TET64739.1"/>
    </source>
</evidence>
<dbReference type="InterPro" id="IPR051266">
    <property type="entry name" value="CLCR"/>
</dbReference>
<feature type="domain" description="VWFA" evidence="1">
    <location>
        <begin position="186"/>
        <end position="355"/>
    </location>
</feature>
<comment type="caution">
    <text evidence="2">The sequence shown here is derived from an EMBL/GenBank/DDBJ whole genome shotgun (WGS) entry which is preliminary data.</text>
</comment>
<dbReference type="PANTHER" id="PTHR10579:SF43">
    <property type="entry name" value="ZINC FINGER (C3HC4-TYPE RING FINGER) FAMILY PROTEIN"/>
    <property type="match status" value="1"/>
</dbReference>
<reference evidence="2 3" key="1">
    <citation type="submission" date="2019-03" db="EMBL/GenBank/DDBJ databases">
        <title>Metabolic potential of uncultured bacteria and archaea associated with petroleum seepage in deep-sea sediments.</title>
        <authorList>
            <person name="Dong X."/>
            <person name="Hubert C."/>
        </authorList>
    </citation>
    <scope>NUCLEOTIDE SEQUENCE [LARGE SCALE GENOMIC DNA]</scope>
    <source>
        <strain evidence="2">E29_bin52</strain>
    </source>
</reference>
<dbReference type="Pfam" id="PF00092">
    <property type="entry name" value="VWA"/>
    <property type="match status" value="1"/>
</dbReference>
<evidence type="ECO:0000313" key="3">
    <source>
        <dbReference type="Proteomes" id="UP000319130"/>
    </source>
</evidence>
<protein>
    <submittedName>
        <fullName evidence="2">VWA domain-containing protein</fullName>
    </submittedName>
</protein>
<proteinExistence type="predicted"/>
<dbReference type="InterPro" id="IPR002035">
    <property type="entry name" value="VWF_A"/>
</dbReference>
<evidence type="ECO:0000259" key="1">
    <source>
        <dbReference type="PROSITE" id="PS50234"/>
    </source>
</evidence>
<dbReference type="Gene3D" id="2.60.40.4070">
    <property type="match status" value="1"/>
</dbReference>
<accession>A0A523WDA6</accession>
<dbReference type="Gene3D" id="2.70.70.10">
    <property type="entry name" value="Glucose Permease (Domain IIA)"/>
    <property type="match status" value="1"/>
</dbReference>
<dbReference type="NCBIfam" id="NF041940">
    <property type="entry name" value="choice_anch_X"/>
    <property type="match status" value="1"/>
</dbReference>
<gene>
    <name evidence="2" type="ORF">E3J48_00700</name>
</gene>
<sequence>ILPRDDIVDGQEVSRGQPIATIGSFSGVGPHLHFEIRTTMNPDGDWYPTDIDCDGDGKGDGYYPSLSAVLAAGFVDPVEFIDARRPFEILKPTQSAPANAGPKDNPNKIEVEVQIGIHGLNSNDFNVQIGGKNSSIVSVVELSDEYVLEVMPPTQDTNDLYDLTVSVGSASDTEIDAVQYGVSNADVPLVIDRSGSMSGSKIVDARNAAKQFVDLMNNGDQVGVVSFSGDARVDFPLTLITSSNIKEQAKSAIDLLYASGVTSIGDGLQAGQDELNNRGDATHSWAIVLLSDGLENTPAYVADVLPGIPDKTDVYTIGLGTYVDEDLMQNIATETGGEYYYSPSPDQLQEIYSLIGGRIAGEQTITSKSGTVNGGETKIETTIIDFLISLVRFLVSWSGSDIDLTLTDPNGLVIDPNVASTDPNISFTSGSTYEYYTIESPTSGEWRMNIKGVDTPLGGEDYTARVTGKSDLTLSPYFDKDRYETGQLITVLASVSDGSGPITGASVEVVVQAPSQSLSAWKSVNGDTVPTKPLRESVSTLKSLYKGSLNLKSPGQQSSSSPVFYLYDDGAHGDGQANDGVYGNLYTNTSDSGSYIFNFEASGTTTGGSSFTRITTRSLFVAPAAATGSISGTISYSGSQVGPVYIQAWQGDPTMYGNPDYLTSISSPGPYILSNLPDSGYYLTSYMDSNENGIRDENEPRAVYGLPHMPSTVIVSGGNQISGIDITIVEGVISYPNPCYPNRGQIIKIANLPLNSKVHIYTISGELVRTLDDVSEISIGGSSTTAFWDCKNDAGEEVARGIYIYLGTDDIGNKRTGKIAIIK</sequence>
<dbReference type="InterPro" id="IPR011055">
    <property type="entry name" value="Dup_hybrid_motif"/>
</dbReference>
<dbReference type="Gene3D" id="3.40.50.410">
    <property type="entry name" value="von Willebrand factor, type A domain"/>
    <property type="match status" value="1"/>
</dbReference>
<dbReference type="AlphaFoldDB" id="A0A523WDA6"/>
<dbReference type="PANTHER" id="PTHR10579">
    <property type="entry name" value="CALCIUM-ACTIVATED CHLORIDE CHANNEL REGULATOR"/>
    <property type="match status" value="1"/>
</dbReference>
<dbReference type="CDD" id="cd00198">
    <property type="entry name" value="vWFA"/>
    <property type="match status" value="1"/>
</dbReference>